<sequence>MVKAEIQDKDNAKPLKLNGGSIQFENVHFSFYNCNSYQTERKILDGVSFVVPAGKSVAIVGTSGSGKASVCTLTGCQH</sequence>
<name>A0ACC0XNJ4_9ROSI</name>
<evidence type="ECO:0000313" key="1">
    <source>
        <dbReference type="EMBL" id="KAJ0020538.1"/>
    </source>
</evidence>
<accession>A0ACC0XNJ4</accession>
<keyword evidence="2" id="KW-1185">Reference proteome</keyword>
<comment type="caution">
    <text evidence="1">The sequence shown here is derived from an EMBL/GenBank/DDBJ whole genome shotgun (WGS) entry which is preliminary data.</text>
</comment>
<proteinExistence type="predicted"/>
<dbReference type="Proteomes" id="UP001163603">
    <property type="component" value="Chromosome 11"/>
</dbReference>
<protein>
    <submittedName>
        <fullName evidence="1">Uncharacterized protein</fullName>
    </submittedName>
</protein>
<evidence type="ECO:0000313" key="2">
    <source>
        <dbReference type="Proteomes" id="UP001163603"/>
    </source>
</evidence>
<reference evidence="2" key="1">
    <citation type="journal article" date="2023" name="G3 (Bethesda)">
        <title>Genome assembly and association tests identify interacting loci associated with vigor, precocity, and sex in interspecific pistachio rootstocks.</title>
        <authorList>
            <person name="Palmer W."/>
            <person name="Jacygrad E."/>
            <person name="Sagayaradj S."/>
            <person name="Cavanaugh K."/>
            <person name="Han R."/>
            <person name="Bertier L."/>
            <person name="Beede B."/>
            <person name="Kafkas S."/>
            <person name="Golino D."/>
            <person name="Preece J."/>
            <person name="Michelmore R."/>
        </authorList>
    </citation>
    <scope>NUCLEOTIDE SEQUENCE [LARGE SCALE GENOMIC DNA]</scope>
</reference>
<gene>
    <name evidence="1" type="ORF">Pint_30887</name>
</gene>
<organism evidence="1 2">
    <name type="scientific">Pistacia integerrima</name>
    <dbReference type="NCBI Taxonomy" id="434235"/>
    <lineage>
        <taxon>Eukaryota</taxon>
        <taxon>Viridiplantae</taxon>
        <taxon>Streptophyta</taxon>
        <taxon>Embryophyta</taxon>
        <taxon>Tracheophyta</taxon>
        <taxon>Spermatophyta</taxon>
        <taxon>Magnoliopsida</taxon>
        <taxon>eudicotyledons</taxon>
        <taxon>Gunneridae</taxon>
        <taxon>Pentapetalae</taxon>
        <taxon>rosids</taxon>
        <taxon>malvids</taxon>
        <taxon>Sapindales</taxon>
        <taxon>Anacardiaceae</taxon>
        <taxon>Pistacia</taxon>
    </lineage>
</organism>
<dbReference type="EMBL" id="CM047746">
    <property type="protein sequence ID" value="KAJ0020538.1"/>
    <property type="molecule type" value="Genomic_DNA"/>
</dbReference>